<proteinExistence type="predicted"/>
<dbReference type="GO" id="GO:0009882">
    <property type="term" value="F:blue light photoreceptor activity"/>
    <property type="evidence" value="ECO:0007669"/>
    <property type="project" value="InterPro"/>
</dbReference>
<dbReference type="SUPFAM" id="SSF54975">
    <property type="entry name" value="Acylphosphatase/BLUF domain-like"/>
    <property type="match status" value="1"/>
</dbReference>
<feature type="domain" description="BLUF" evidence="1">
    <location>
        <begin position="5"/>
        <end position="100"/>
    </location>
</feature>
<dbReference type="InterPro" id="IPR007024">
    <property type="entry name" value="BLUF_domain"/>
</dbReference>
<comment type="caution">
    <text evidence="2">The sequence shown here is derived from an EMBL/GenBank/DDBJ whole genome shotgun (WGS) entry which is preliminary data.</text>
</comment>
<sequence>MNDVLHRLVYYSRNRIAGPPEQIDVIIAHILEVSRRNNERVGVTGALMFNDGCFAQVLEGPTVAVEQTFERIQQDPNHGDVLLLACEPVTARAFDNWSMAYVGRSTAGAARYGGIAGSTGFDPVTLTANDLFEILHTLTLEEEEAPARQSA</sequence>
<dbReference type="OrthoDB" id="196105at2"/>
<dbReference type="SMART" id="SM01034">
    <property type="entry name" value="BLUF"/>
    <property type="match status" value="1"/>
</dbReference>
<dbReference type="Proteomes" id="UP000305654">
    <property type="component" value="Unassembled WGS sequence"/>
</dbReference>
<dbReference type="RefSeq" id="WP_138323932.1">
    <property type="nucleotide sequence ID" value="NZ_VCDI01000001.1"/>
</dbReference>
<dbReference type="Pfam" id="PF04940">
    <property type="entry name" value="BLUF"/>
    <property type="match status" value="1"/>
</dbReference>
<dbReference type="PROSITE" id="PS50925">
    <property type="entry name" value="BLUF"/>
    <property type="match status" value="1"/>
</dbReference>
<dbReference type="InterPro" id="IPR036046">
    <property type="entry name" value="Acylphosphatase-like_dom_sf"/>
</dbReference>
<evidence type="ECO:0000313" key="3">
    <source>
        <dbReference type="Proteomes" id="UP000305654"/>
    </source>
</evidence>
<keyword evidence="3" id="KW-1185">Reference proteome</keyword>
<gene>
    <name evidence="2" type="ORF">FE263_00090</name>
</gene>
<name>A0A5R9J9K1_9PROT</name>
<evidence type="ECO:0000259" key="1">
    <source>
        <dbReference type="PROSITE" id="PS50925"/>
    </source>
</evidence>
<protein>
    <submittedName>
        <fullName evidence="2">BLUF domain-containing protein</fullName>
    </submittedName>
</protein>
<dbReference type="AlphaFoldDB" id="A0A5R9J9K1"/>
<organism evidence="2 3">
    <name type="scientific">Lichenicoccus roseus</name>
    <dbReference type="NCBI Taxonomy" id="2683649"/>
    <lineage>
        <taxon>Bacteria</taxon>
        <taxon>Pseudomonadati</taxon>
        <taxon>Pseudomonadota</taxon>
        <taxon>Alphaproteobacteria</taxon>
        <taxon>Acetobacterales</taxon>
        <taxon>Acetobacteraceae</taxon>
        <taxon>Lichenicoccus</taxon>
    </lineage>
</organism>
<dbReference type="EMBL" id="VCDI01000001">
    <property type="protein sequence ID" value="TLU73679.1"/>
    <property type="molecule type" value="Genomic_DNA"/>
</dbReference>
<dbReference type="GO" id="GO:0071949">
    <property type="term" value="F:FAD binding"/>
    <property type="evidence" value="ECO:0007669"/>
    <property type="project" value="InterPro"/>
</dbReference>
<evidence type="ECO:0000313" key="2">
    <source>
        <dbReference type="EMBL" id="TLU73679.1"/>
    </source>
</evidence>
<dbReference type="Gene3D" id="3.30.70.100">
    <property type="match status" value="1"/>
</dbReference>
<accession>A0A5R9J9K1</accession>
<reference evidence="2 3" key="1">
    <citation type="submission" date="2019-05" db="EMBL/GenBank/DDBJ databases">
        <authorList>
            <person name="Pankratov T."/>
            <person name="Grouzdev D."/>
        </authorList>
    </citation>
    <scope>NUCLEOTIDE SEQUENCE [LARGE SCALE GENOMIC DNA]</scope>
    <source>
        <strain evidence="2 3">KEBCLARHB70R</strain>
    </source>
</reference>